<gene>
    <name evidence="9" type="primary">nadE</name>
    <name evidence="9" type="ORF">KM295_14010</name>
</gene>
<dbReference type="RefSeq" id="WP_256030624.1">
    <property type="nucleotide sequence ID" value="NZ_JAHLKM010000029.1"/>
</dbReference>
<proteinExistence type="inferred from homology"/>
<dbReference type="InterPro" id="IPR003694">
    <property type="entry name" value="NAD_synthase"/>
</dbReference>
<dbReference type="GO" id="GO:0008795">
    <property type="term" value="F:NAD+ synthase activity"/>
    <property type="evidence" value="ECO:0007669"/>
    <property type="project" value="UniProtKB-EC"/>
</dbReference>
<evidence type="ECO:0000256" key="7">
    <source>
        <dbReference type="RuleBase" id="RU003812"/>
    </source>
</evidence>
<dbReference type="Proteomes" id="UP001139494">
    <property type="component" value="Unassembled WGS sequence"/>
</dbReference>
<dbReference type="InterPro" id="IPR014729">
    <property type="entry name" value="Rossmann-like_a/b/a_fold"/>
</dbReference>
<dbReference type="GO" id="GO:0005524">
    <property type="term" value="F:ATP binding"/>
    <property type="evidence" value="ECO:0007669"/>
    <property type="project" value="UniProtKB-KW"/>
</dbReference>
<dbReference type="GO" id="GO:0004359">
    <property type="term" value="F:glutaminase activity"/>
    <property type="evidence" value="ECO:0007669"/>
    <property type="project" value="InterPro"/>
</dbReference>
<keyword evidence="3 6" id="KW-0547">Nucleotide-binding</keyword>
<comment type="pathway">
    <text evidence="1">Cofactor biosynthesis; NAD(+) biosynthesis.</text>
</comment>
<evidence type="ECO:0000256" key="1">
    <source>
        <dbReference type="ARBA" id="ARBA00004790"/>
    </source>
</evidence>
<dbReference type="SUPFAM" id="SSF52402">
    <property type="entry name" value="Adenine nucleotide alpha hydrolases-like"/>
    <property type="match status" value="1"/>
</dbReference>
<evidence type="ECO:0000313" key="10">
    <source>
        <dbReference type="Proteomes" id="UP001139494"/>
    </source>
</evidence>
<dbReference type="EC" id="6.3.1.5" evidence="7"/>
<keyword evidence="10" id="KW-1185">Reference proteome</keyword>
<dbReference type="Pfam" id="PF02540">
    <property type="entry name" value="NAD_synthase"/>
    <property type="match status" value="1"/>
</dbReference>
<sequence>MADRTAEFRDDTAAMCEECVAFIRSIVSTADAEGVVVGLDGGLGSTVVATLAVEALGTDDVSGLVLPSSKIGSRSARDAEAVSDVLGIDSETVHLQQLLVQFGNLAPHTDLHGDPIVRENLVARLRMTMLYLSANATARLVAGTTTKSEFLLGSFAKHGDGAADLRPLGGLYRTEVERLADELEIPPFVTERPAAVGFYPGRSDSHDLEAPQSVIDAVLGRLIEENESPERIAATLEVDAGVVDRIVRRHEMTAHKRRHPPTPAG</sequence>
<dbReference type="PANTHER" id="PTHR23090:SF9">
    <property type="entry name" value="GLUTAMINE-DEPENDENT NAD(+) SYNTHETASE"/>
    <property type="match status" value="1"/>
</dbReference>
<evidence type="ECO:0000256" key="3">
    <source>
        <dbReference type="ARBA" id="ARBA00022741"/>
    </source>
</evidence>
<dbReference type="GO" id="GO:0009435">
    <property type="term" value="P:NAD+ biosynthetic process"/>
    <property type="evidence" value="ECO:0007669"/>
    <property type="project" value="InterPro"/>
</dbReference>
<dbReference type="InterPro" id="IPR022310">
    <property type="entry name" value="NAD/GMP_synthase"/>
</dbReference>
<reference evidence="9" key="1">
    <citation type="journal article" date="2023" name="Front. Microbiol.">
        <title>Genomic-based phylogenetic and metabolic analyses of the genus Natronomonas, and description of Natronomonas aquatica sp. nov.</title>
        <authorList>
            <person name="Garcia-Roldan A."/>
            <person name="Duran-Viseras A."/>
            <person name="de la Haba R.R."/>
            <person name="Corral P."/>
            <person name="Sanchez-Porro C."/>
            <person name="Ventosa A."/>
        </authorList>
    </citation>
    <scope>NUCLEOTIDE SEQUENCE</scope>
    <source>
        <strain evidence="9">F2-12</strain>
    </source>
</reference>
<dbReference type="Gene3D" id="3.40.50.620">
    <property type="entry name" value="HUPs"/>
    <property type="match status" value="1"/>
</dbReference>
<dbReference type="GO" id="GO:0005737">
    <property type="term" value="C:cytoplasm"/>
    <property type="evidence" value="ECO:0007669"/>
    <property type="project" value="InterPro"/>
</dbReference>
<comment type="catalytic activity">
    <reaction evidence="7">
        <text>deamido-NAD(+) + NH4(+) + ATP = AMP + diphosphate + NAD(+) + H(+)</text>
        <dbReference type="Rhea" id="RHEA:21188"/>
        <dbReference type="ChEBI" id="CHEBI:15378"/>
        <dbReference type="ChEBI" id="CHEBI:28938"/>
        <dbReference type="ChEBI" id="CHEBI:30616"/>
        <dbReference type="ChEBI" id="CHEBI:33019"/>
        <dbReference type="ChEBI" id="CHEBI:57540"/>
        <dbReference type="ChEBI" id="CHEBI:58437"/>
        <dbReference type="ChEBI" id="CHEBI:456215"/>
        <dbReference type="EC" id="6.3.1.5"/>
    </reaction>
</comment>
<dbReference type="NCBIfam" id="TIGR00552">
    <property type="entry name" value="nadE"/>
    <property type="match status" value="1"/>
</dbReference>
<evidence type="ECO:0000313" key="9">
    <source>
        <dbReference type="EMBL" id="MCQ4334569.1"/>
    </source>
</evidence>
<comment type="similarity">
    <text evidence="6">Belongs to the NAD synthetase family.</text>
</comment>
<dbReference type="CDD" id="cd00553">
    <property type="entry name" value="NAD_synthase"/>
    <property type="match status" value="1"/>
</dbReference>
<feature type="domain" description="NAD/GMP synthase" evidence="8">
    <location>
        <begin position="17"/>
        <end position="260"/>
    </location>
</feature>
<dbReference type="GO" id="GO:0003952">
    <property type="term" value="F:NAD+ synthase (glutamine-hydrolyzing) activity"/>
    <property type="evidence" value="ECO:0007669"/>
    <property type="project" value="InterPro"/>
</dbReference>
<name>A0A9R1CVW9_9EURY</name>
<keyword evidence="2 6" id="KW-0436">Ligase</keyword>
<organism evidence="9 10">
    <name type="scientific">Natronomonas aquatica</name>
    <dbReference type="NCBI Taxonomy" id="2841590"/>
    <lineage>
        <taxon>Archaea</taxon>
        <taxon>Methanobacteriati</taxon>
        <taxon>Methanobacteriota</taxon>
        <taxon>Stenosarchaea group</taxon>
        <taxon>Halobacteria</taxon>
        <taxon>Halobacteriales</taxon>
        <taxon>Natronomonadaceae</taxon>
        <taxon>Natronomonas</taxon>
    </lineage>
</organism>
<evidence type="ECO:0000256" key="5">
    <source>
        <dbReference type="ARBA" id="ARBA00023027"/>
    </source>
</evidence>
<evidence type="ECO:0000256" key="6">
    <source>
        <dbReference type="RuleBase" id="RU003811"/>
    </source>
</evidence>
<keyword evidence="5 6" id="KW-0520">NAD</keyword>
<evidence type="ECO:0000259" key="8">
    <source>
        <dbReference type="Pfam" id="PF02540"/>
    </source>
</evidence>
<dbReference type="AlphaFoldDB" id="A0A9R1CVW9"/>
<dbReference type="PANTHER" id="PTHR23090">
    <property type="entry name" value="NH 3 /GLUTAMINE-DEPENDENT NAD + SYNTHETASE"/>
    <property type="match status" value="1"/>
</dbReference>
<protein>
    <recommendedName>
        <fullName evidence="7">NH(3)-dependent NAD(+) synthetase</fullName>
        <ecNumber evidence="7">6.3.1.5</ecNumber>
    </recommendedName>
</protein>
<keyword evidence="4 6" id="KW-0067">ATP-binding</keyword>
<evidence type="ECO:0000256" key="2">
    <source>
        <dbReference type="ARBA" id="ARBA00022598"/>
    </source>
</evidence>
<comment type="caution">
    <text evidence="9">The sequence shown here is derived from an EMBL/GenBank/DDBJ whole genome shotgun (WGS) entry which is preliminary data.</text>
</comment>
<dbReference type="EMBL" id="JAHLKM010000029">
    <property type="protein sequence ID" value="MCQ4334569.1"/>
    <property type="molecule type" value="Genomic_DNA"/>
</dbReference>
<evidence type="ECO:0000256" key="4">
    <source>
        <dbReference type="ARBA" id="ARBA00022840"/>
    </source>
</evidence>
<accession>A0A9R1CVW9</accession>